<organism evidence="5 6">
    <name type="scientific">Fusarium sporotrichioides</name>
    <dbReference type="NCBI Taxonomy" id="5514"/>
    <lineage>
        <taxon>Eukaryota</taxon>
        <taxon>Fungi</taxon>
        <taxon>Dikarya</taxon>
        <taxon>Ascomycota</taxon>
        <taxon>Pezizomycotina</taxon>
        <taxon>Sordariomycetes</taxon>
        <taxon>Hypocreomycetidae</taxon>
        <taxon>Hypocreales</taxon>
        <taxon>Nectriaceae</taxon>
        <taxon>Fusarium</taxon>
    </lineage>
</organism>
<keyword evidence="6" id="KW-1185">Reference proteome</keyword>
<comment type="similarity">
    <text evidence="1 3">Belongs to the type-B carboxylesterase/lipase family.</text>
</comment>
<protein>
    <recommendedName>
        <fullName evidence="3">Carboxylic ester hydrolase</fullName>
        <ecNumber evidence="3">3.1.1.-</ecNumber>
    </recommendedName>
</protein>
<dbReference type="InterPro" id="IPR050309">
    <property type="entry name" value="Type-B_Carboxylest/Lipase"/>
</dbReference>
<dbReference type="GO" id="GO:0016787">
    <property type="term" value="F:hydrolase activity"/>
    <property type="evidence" value="ECO:0007669"/>
    <property type="project" value="UniProtKB-KW"/>
</dbReference>
<name>A0A395RL83_FUSSP</name>
<dbReference type="InterPro" id="IPR002018">
    <property type="entry name" value="CarbesteraseB"/>
</dbReference>
<dbReference type="Pfam" id="PF00135">
    <property type="entry name" value="COesterase"/>
    <property type="match status" value="1"/>
</dbReference>
<accession>A0A395RL83</accession>
<dbReference type="InterPro" id="IPR029058">
    <property type="entry name" value="AB_hydrolase_fold"/>
</dbReference>
<sequence>MQTNSSGVLHHASLKADLHGLELAGGVWQFRGLQYASIPERFALPQPPTLLSGPRCPQNPLDFRHMVRIPPEQHVTARSEDEFACLNLDITLPAHNLVTNSAQRPFPVMVWVHGGSQAVSFGDNASKLCDPSKLVARSIQLSKPIIVVNINYRLNIFAFGDETSEVNLALRDQRKALEYIKLHIAGFGGNPGNITLAGESAGAVYTHAHMITKAPVRQCILQSGTLYLSPPQPRATAVAMVHRVSRHLSIDGNYSLRTAPVNKILQAQAVLGLTSFYLQMEDDLQGWKESVGHVERVLIGDNEFESVLWKSGIEETEPRILCNAFDLEGDDQATARLKMMYGLLPDRPSSCKAGALDFLNDMRFTLPVKLIMEQRQQAQKAVFGYFMDQPNPWQRSSRAHHGVDLVFLFNNFDISFDQLALRISDILQSKWIEFIYGDDPWQPGGFCSFGPFGEFREATGAERRRYRHLDVAMDLGHDKAEAIVCTLASGRSSLLN</sequence>
<proteinExistence type="inferred from homology"/>
<evidence type="ECO:0000313" key="5">
    <source>
        <dbReference type="EMBL" id="RGP60864.1"/>
    </source>
</evidence>
<evidence type="ECO:0000313" key="6">
    <source>
        <dbReference type="Proteomes" id="UP000266152"/>
    </source>
</evidence>
<reference evidence="5 6" key="1">
    <citation type="journal article" date="2018" name="PLoS Pathog.">
        <title>Evolution of structural diversity of trichothecenes, a family of toxins produced by plant pathogenic and entomopathogenic fungi.</title>
        <authorList>
            <person name="Proctor R.H."/>
            <person name="McCormick S.P."/>
            <person name="Kim H.S."/>
            <person name="Cardoza R.E."/>
            <person name="Stanley A.M."/>
            <person name="Lindo L."/>
            <person name="Kelly A."/>
            <person name="Brown D.W."/>
            <person name="Lee T."/>
            <person name="Vaughan M.M."/>
            <person name="Alexander N.J."/>
            <person name="Busman M."/>
            <person name="Gutierrez S."/>
        </authorList>
    </citation>
    <scope>NUCLEOTIDE SEQUENCE [LARGE SCALE GENOMIC DNA]</scope>
    <source>
        <strain evidence="5 6">NRRL 3299</strain>
    </source>
</reference>
<dbReference type="EMBL" id="PXOF01000178">
    <property type="protein sequence ID" value="RGP60864.1"/>
    <property type="molecule type" value="Genomic_DNA"/>
</dbReference>
<dbReference type="InterPro" id="IPR019826">
    <property type="entry name" value="Carboxylesterase_B_AS"/>
</dbReference>
<dbReference type="Gene3D" id="3.40.50.1820">
    <property type="entry name" value="alpha/beta hydrolase"/>
    <property type="match status" value="1"/>
</dbReference>
<evidence type="ECO:0000256" key="3">
    <source>
        <dbReference type="RuleBase" id="RU361235"/>
    </source>
</evidence>
<evidence type="ECO:0000256" key="2">
    <source>
        <dbReference type="ARBA" id="ARBA00022801"/>
    </source>
</evidence>
<dbReference type="SUPFAM" id="SSF53474">
    <property type="entry name" value="alpha/beta-Hydrolases"/>
    <property type="match status" value="1"/>
</dbReference>
<feature type="domain" description="Carboxylesterase type B" evidence="4">
    <location>
        <begin position="26"/>
        <end position="442"/>
    </location>
</feature>
<dbReference type="STRING" id="5514.A0A395RL83"/>
<evidence type="ECO:0000259" key="4">
    <source>
        <dbReference type="Pfam" id="PF00135"/>
    </source>
</evidence>
<dbReference type="EC" id="3.1.1.-" evidence="3"/>
<dbReference type="PROSITE" id="PS00122">
    <property type="entry name" value="CARBOXYLESTERASE_B_1"/>
    <property type="match status" value="1"/>
</dbReference>
<dbReference type="AlphaFoldDB" id="A0A395RL83"/>
<dbReference type="PANTHER" id="PTHR11559">
    <property type="entry name" value="CARBOXYLESTERASE"/>
    <property type="match status" value="1"/>
</dbReference>
<comment type="caution">
    <text evidence="5">The sequence shown here is derived from an EMBL/GenBank/DDBJ whole genome shotgun (WGS) entry which is preliminary data.</text>
</comment>
<evidence type="ECO:0000256" key="1">
    <source>
        <dbReference type="ARBA" id="ARBA00005964"/>
    </source>
</evidence>
<dbReference type="Proteomes" id="UP000266152">
    <property type="component" value="Unassembled WGS sequence"/>
</dbReference>
<keyword evidence="2 3" id="KW-0378">Hydrolase</keyword>
<gene>
    <name evidence="5" type="ORF">FSPOR_10365</name>
</gene>